<evidence type="ECO:0000313" key="3">
    <source>
        <dbReference type="Proteomes" id="UP001487740"/>
    </source>
</evidence>
<gene>
    <name evidence="2" type="ORF">O3P69_016783</name>
</gene>
<accession>A0AAW0SZM2</accession>
<comment type="caution">
    <text evidence="2">The sequence shown here is derived from an EMBL/GenBank/DDBJ whole genome shotgun (WGS) entry which is preliminary data.</text>
</comment>
<dbReference type="Proteomes" id="UP001487740">
    <property type="component" value="Unassembled WGS sequence"/>
</dbReference>
<keyword evidence="3" id="KW-1185">Reference proteome</keyword>
<evidence type="ECO:0000256" key="1">
    <source>
        <dbReference type="SAM" id="MobiDB-lite"/>
    </source>
</evidence>
<reference evidence="2 3" key="1">
    <citation type="submission" date="2023-03" db="EMBL/GenBank/DDBJ databases">
        <title>High-quality genome of Scylla paramamosain provides insights in environmental adaptation.</title>
        <authorList>
            <person name="Zhang L."/>
        </authorList>
    </citation>
    <scope>NUCLEOTIDE SEQUENCE [LARGE SCALE GENOMIC DNA]</scope>
    <source>
        <strain evidence="2">LZ_2023a</strain>
        <tissue evidence="2">Muscle</tissue>
    </source>
</reference>
<dbReference type="AlphaFoldDB" id="A0AAW0SZM2"/>
<proteinExistence type="predicted"/>
<feature type="compositionally biased region" description="Basic and acidic residues" evidence="1">
    <location>
        <begin position="11"/>
        <end position="20"/>
    </location>
</feature>
<feature type="region of interest" description="Disordered" evidence="1">
    <location>
        <begin position="1"/>
        <end position="20"/>
    </location>
</feature>
<feature type="region of interest" description="Disordered" evidence="1">
    <location>
        <begin position="98"/>
        <end position="121"/>
    </location>
</feature>
<protein>
    <submittedName>
        <fullName evidence="2">Uncharacterized protein</fullName>
    </submittedName>
</protein>
<dbReference type="EMBL" id="JARAKH010000042">
    <property type="protein sequence ID" value="KAK8380433.1"/>
    <property type="molecule type" value="Genomic_DNA"/>
</dbReference>
<name>A0AAW0SZM2_SCYPA</name>
<sequence length="121" mass="12944">MGVNEYQAAEGDERERRKWRGGEKSEVIINSYYLGELLREGRLEGWPAAHSVRGGTHMHVAADTRASSSLRVSCSLLQDYRGGVGAKLRYRAGVVTEAANVGPGGGSGGVRRPPHGAAPKE</sequence>
<organism evidence="2 3">
    <name type="scientific">Scylla paramamosain</name>
    <name type="common">Mud crab</name>
    <dbReference type="NCBI Taxonomy" id="85552"/>
    <lineage>
        <taxon>Eukaryota</taxon>
        <taxon>Metazoa</taxon>
        <taxon>Ecdysozoa</taxon>
        <taxon>Arthropoda</taxon>
        <taxon>Crustacea</taxon>
        <taxon>Multicrustacea</taxon>
        <taxon>Malacostraca</taxon>
        <taxon>Eumalacostraca</taxon>
        <taxon>Eucarida</taxon>
        <taxon>Decapoda</taxon>
        <taxon>Pleocyemata</taxon>
        <taxon>Brachyura</taxon>
        <taxon>Eubrachyura</taxon>
        <taxon>Portunoidea</taxon>
        <taxon>Portunidae</taxon>
        <taxon>Portuninae</taxon>
        <taxon>Scylla</taxon>
    </lineage>
</organism>
<evidence type="ECO:0000313" key="2">
    <source>
        <dbReference type="EMBL" id="KAK8380433.1"/>
    </source>
</evidence>